<sequence>MSNRAIDDGTFLTFKCPYENCQLYITVAKKELNCKIFRHGVLKNNNKQINPHSSKQICDNLSQQNAVFGCAKPFKLVPKFDGYYPEQCAYI</sequence>
<name>A0A382B0X4_9ZZZZ</name>
<protein>
    <submittedName>
        <fullName evidence="1">Uncharacterized protein</fullName>
    </submittedName>
</protein>
<dbReference type="EMBL" id="UINC01027512">
    <property type="protein sequence ID" value="SVB06877.1"/>
    <property type="molecule type" value="Genomic_DNA"/>
</dbReference>
<organism evidence="1">
    <name type="scientific">marine metagenome</name>
    <dbReference type="NCBI Taxonomy" id="408172"/>
    <lineage>
        <taxon>unclassified sequences</taxon>
        <taxon>metagenomes</taxon>
        <taxon>ecological metagenomes</taxon>
    </lineage>
</organism>
<evidence type="ECO:0000313" key="1">
    <source>
        <dbReference type="EMBL" id="SVB06877.1"/>
    </source>
</evidence>
<accession>A0A382B0X4</accession>
<gene>
    <name evidence="1" type="ORF">METZ01_LOCUS159731</name>
</gene>
<proteinExistence type="predicted"/>
<reference evidence="1" key="1">
    <citation type="submission" date="2018-05" db="EMBL/GenBank/DDBJ databases">
        <authorList>
            <person name="Lanie J.A."/>
            <person name="Ng W.-L."/>
            <person name="Kazmierczak K.M."/>
            <person name="Andrzejewski T.M."/>
            <person name="Davidsen T.M."/>
            <person name="Wayne K.J."/>
            <person name="Tettelin H."/>
            <person name="Glass J.I."/>
            <person name="Rusch D."/>
            <person name="Podicherti R."/>
            <person name="Tsui H.-C.T."/>
            <person name="Winkler M.E."/>
        </authorList>
    </citation>
    <scope>NUCLEOTIDE SEQUENCE</scope>
</reference>
<dbReference type="AlphaFoldDB" id="A0A382B0X4"/>